<evidence type="ECO:0000259" key="4">
    <source>
        <dbReference type="PROSITE" id="PS50110"/>
    </source>
</evidence>
<reference evidence="5 6" key="1">
    <citation type="journal article" date="2009" name="Appl. Environ. Microbiol.">
        <title>Three genomes from the phylum Acidobacteria provide insight into the lifestyles of these microorganisms in soils.</title>
        <authorList>
            <person name="Ward N.L."/>
            <person name="Challacombe J.F."/>
            <person name="Janssen P.H."/>
            <person name="Henrissat B."/>
            <person name="Coutinho P.M."/>
            <person name="Wu M."/>
            <person name="Xie G."/>
            <person name="Haft D.H."/>
            <person name="Sait M."/>
            <person name="Badger J."/>
            <person name="Barabote R.D."/>
            <person name="Bradley B."/>
            <person name="Brettin T.S."/>
            <person name="Brinkac L.M."/>
            <person name="Bruce D."/>
            <person name="Creasy T."/>
            <person name="Daugherty S.C."/>
            <person name="Davidsen T.M."/>
            <person name="DeBoy R.T."/>
            <person name="Detter J.C."/>
            <person name="Dodson R.J."/>
            <person name="Durkin A.S."/>
            <person name="Ganapathy A."/>
            <person name="Gwinn-Giglio M."/>
            <person name="Han C.S."/>
            <person name="Khouri H."/>
            <person name="Kiss H."/>
            <person name="Kothari S.P."/>
            <person name="Madupu R."/>
            <person name="Nelson K.E."/>
            <person name="Nelson W.C."/>
            <person name="Paulsen I."/>
            <person name="Penn K."/>
            <person name="Ren Q."/>
            <person name="Rosovitz M.J."/>
            <person name="Selengut J.D."/>
            <person name="Shrivastava S."/>
            <person name="Sullivan S.A."/>
            <person name="Tapia R."/>
            <person name="Thompson L.S."/>
            <person name="Watkins K.L."/>
            <person name="Yang Q."/>
            <person name="Yu C."/>
            <person name="Zafar N."/>
            <person name="Zhou L."/>
            <person name="Kuske C.R."/>
        </authorList>
    </citation>
    <scope>NUCLEOTIDE SEQUENCE [LARGE SCALE GENOMIC DNA]</scope>
    <source>
        <strain evidence="5 6">Ellin345</strain>
    </source>
</reference>
<dbReference type="PROSITE" id="PS50110">
    <property type="entry name" value="RESPONSE_REGULATORY"/>
    <property type="match status" value="1"/>
</dbReference>
<evidence type="ECO:0000256" key="3">
    <source>
        <dbReference type="PROSITE-ProRule" id="PRU00169"/>
    </source>
</evidence>
<dbReference type="AlphaFoldDB" id="Q1IMK5"/>
<dbReference type="Proteomes" id="UP000002432">
    <property type="component" value="Chromosome"/>
</dbReference>
<gene>
    <name evidence="5" type="ordered locus">Acid345_2894</name>
</gene>
<keyword evidence="6" id="KW-1185">Reference proteome</keyword>
<keyword evidence="2" id="KW-0902">Two-component regulatory system</keyword>
<evidence type="ECO:0000256" key="2">
    <source>
        <dbReference type="ARBA" id="ARBA00023012"/>
    </source>
</evidence>
<dbReference type="STRING" id="204669.Acid345_2894"/>
<dbReference type="SMART" id="SM00448">
    <property type="entry name" value="REC"/>
    <property type="match status" value="1"/>
</dbReference>
<evidence type="ECO:0000313" key="5">
    <source>
        <dbReference type="EMBL" id="ABF41895.1"/>
    </source>
</evidence>
<keyword evidence="1 3" id="KW-0597">Phosphoprotein</keyword>
<evidence type="ECO:0000313" key="6">
    <source>
        <dbReference type="Proteomes" id="UP000002432"/>
    </source>
</evidence>
<feature type="modified residue" description="4-aspartylphosphate" evidence="3">
    <location>
        <position position="95"/>
    </location>
</feature>
<dbReference type="InterPro" id="IPR001789">
    <property type="entry name" value="Sig_transdc_resp-reg_receiver"/>
</dbReference>
<name>Q1IMK5_KORVE</name>
<dbReference type="RefSeq" id="WP_011523696.1">
    <property type="nucleotide sequence ID" value="NC_008009.1"/>
</dbReference>
<dbReference type="InterPro" id="IPR050595">
    <property type="entry name" value="Bact_response_regulator"/>
</dbReference>
<dbReference type="GO" id="GO:0000160">
    <property type="term" value="P:phosphorelay signal transduction system"/>
    <property type="evidence" value="ECO:0007669"/>
    <property type="project" value="UniProtKB-KW"/>
</dbReference>
<dbReference type="EnsemblBacteria" id="ABF41895">
    <property type="protein sequence ID" value="ABF41895"/>
    <property type="gene ID" value="Acid345_2894"/>
</dbReference>
<dbReference type="HOGENOM" id="CLU_000445_69_8_0"/>
<dbReference type="PANTHER" id="PTHR44591:SF14">
    <property type="entry name" value="PROTEIN PILG"/>
    <property type="match status" value="1"/>
</dbReference>
<dbReference type="CDD" id="cd00156">
    <property type="entry name" value="REC"/>
    <property type="match status" value="1"/>
</dbReference>
<protein>
    <submittedName>
        <fullName evidence="5">Response regulator receiver protein</fullName>
    </submittedName>
</protein>
<dbReference type="Pfam" id="PF00072">
    <property type="entry name" value="Response_reg"/>
    <property type="match status" value="1"/>
</dbReference>
<organism evidence="5 6">
    <name type="scientific">Koribacter versatilis (strain Ellin345)</name>
    <dbReference type="NCBI Taxonomy" id="204669"/>
    <lineage>
        <taxon>Bacteria</taxon>
        <taxon>Pseudomonadati</taxon>
        <taxon>Acidobacteriota</taxon>
        <taxon>Terriglobia</taxon>
        <taxon>Terriglobales</taxon>
        <taxon>Candidatus Korobacteraceae</taxon>
        <taxon>Candidatus Korobacter</taxon>
    </lineage>
</organism>
<dbReference type="InterPro" id="IPR011006">
    <property type="entry name" value="CheY-like_superfamily"/>
</dbReference>
<dbReference type="SUPFAM" id="SSF52172">
    <property type="entry name" value="CheY-like"/>
    <property type="match status" value="1"/>
</dbReference>
<evidence type="ECO:0000256" key="1">
    <source>
        <dbReference type="ARBA" id="ARBA00022553"/>
    </source>
</evidence>
<sequence>MGVMLAVQDIEMVGRLLMRDIALTDDGGKTALRSGDGIEKQSRVQRVLVVDDERLVADTVCEILKRFHFDATPCYNGEAAIEAASQACPDFVVSDVMMPKLNGVETALRIQELCPRTRVLLFSGNAATADLLKRARAEGHDFELLAKPIHPEELVRRLQ</sequence>
<dbReference type="EMBL" id="CP000360">
    <property type="protein sequence ID" value="ABF41895.1"/>
    <property type="molecule type" value="Genomic_DNA"/>
</dbReference>
<proteinExistence type="predicted"/>
<dbReference type="PANTHER" id="PTHR44591">
    <property type="entry name" value="STRESS RESPONSE REGULATOR PROTEIN 1"/>
    <property type="match status" value="1"/>
</dbReference>
<accession>Q1IMK5</accession>
<dbReference type="eggNOG" id="COG0745">
    <property type="taxonomic scope" value="Bacteria"/>
</dbReference>
<feature type="domain" description="Response regulatory" evidence="4">
    <location>
        <begin position="46"/>
        <end position="159"/>
    </location>
</feature>
<dbReference type="KEGG" id="aba:Acid345_2894"/>
<dbReference type="Gene3D" id="3.40.50.2300">
    <property type="match status" value="1"/>
</dbReference>